<organism evidence="1 3">
    <name type="scientific">Budvicia aquatica</name>
    <dbReference type="NCBI Taxonomy" id="82979"/>
    <lineage>
        <taxon>Bacteria</taxon>
        <taxon>Pseudomonadati</taxon>
        <taxon>Pseudomonadota</taxon>
        <taxon>Gammaproteobacteria</taxon>
        <taxon>Enterobacterales</taxon>
        <taxon>Budviciaceae</taxon>
        <taxon>Budvicia</taxon>
    </lineage>
</organism>
<keyword evidence="3" id="KW-1185">Reference proteome</keyword>
<evidence type="ECO:0000313" key="2">
    <source>
        <dbReference type="EMBL" id="VFS46965.1"/>
    </source>
</evidence>
<evidence type="ECO:0000313" key="4">
    <source>
        <dbReference type="Proteomes" id="UP000373449"/>
    </source>
</evidence>
<evidence type="ECO:0000313" key="1">
    <source>
        <dbReference type="EMBL" id="PHI28854.1"/>
    </source>
</evidence>
<dbReference type="Proteomes" id="UP000373449">
    <property type="component" value="Unassembled WGS sequence"/>
</dbReference>
<gene>
    <name evidence="1" type="ORF">CRN84_05780</name>
    <name evidence="2" type="ORF">NCTC12282_01895</name>
</gene>
<name>A0A2C6DJC1_9GAMM</name>
<dbReference type="STRING" id="1111728.GCA_000427805_03078"/>
<dbReference type="RefSeq" id="WP_051323559.1">
    <property type="nucleotide sequence ID" value="NZ_CAADJA010000002.1"/>
</dbReference>
<reference evidence="1" key="2">
    <citation type="submission" date="2017-09" db="EMBL/GenBank/DDBJ databases">
        <title>FDA dAtabase for Regulatory Grade micrObial Sequences (FDA-ARGOS): Supporting development and validation of Infectious Disease Dx tests.</title>
        <authorList>
            <person name="Minogue T."/>
            <person name="Wolcott M."/>
            <person name="Wasieloski L."/>
            <person name="Aguilar W."/>
            <person name="Moore D."/>
            <person name="Tallon L.J."/>
            <person name="Sadzewicz L."/>
            <person name="Ott S."/>
            <person name="Zhao X."/>
            <person name="Nagaraj S."/>
            <person name="Vavikolanu K."/>
            <person name="Aluvathingal J."/>
            <person name="Nadendla S."/>
            <person name="Sichtig H."/>
        </authorList>
    </citation>
    <scope>NUCLEOTIDE SEQUENCE</scope>
    <source>
        <strain evidence="1">FDAARGOS_387</strain>
    </source>
</reference>
<accession>A0A2C6DJC1</accession>
<protein>
    <submittedName>
        <fullName evidence="1">Uncharacterized protein</fullName>
    </submittedName>
</protein>
<dbReference type="EMBL" id="CAADJA010000002">
    <property type="protein sequence ID" value="VFS46965.1"/>
    <property type="molecule type" value="Genomic_DNA"/>
</dbReference>
<dbReference type="AlphaFoldDB" id="A0A2C6DJC1"/>
<dbReference type="EMBL" id="PDDX01000001">
    <property type="protein sequence ID" value="PHI28854.1"/>
    <property type="molecule type" value="Genomic_DNA"/>
</dbReference>
<evidence type="ECO:0000313" key="3">
    <source>
        <dbReference type="Proteomes" id="UP000224974"/>
    </source>
</evidence>
<dbReference type="Proteomes" id="UP000224974">
    <property type="component" value="Unassembled WGS sequence"/>
</dbReference>
<sequence>MENKEMTVERDADGNLLIRNTEHGDLIITSYDIMPNNYHDLCQMEKSENVKIRLFNIRSKNFKELFSLELSIKNDTTHEAFLLVKNGWIPCSYMKRNTLLLVDRNVISKLKHRYFLNEKKGPVELDYFDSIFLSENDLTIDLTSWVLEANEKQIPSTDSMDSQLKHAREIIKLALPNIKIAEYPEGNKYYHKIANSIRNSLEQRMNFLFKAAPLINRQFTSKTRSIIVHEIFKLADECTLTRCDIAVILVFLRINMAGKKSSAQKVIKDSQEYTLENAYNTACDLGVIEWLINLIRKHETEKSNFNIAFMTQDKGLAELGALILNQEELSTDGHKISATISFPMDIFSDSLETLDLVKKYLS</sequence>
<dbReference type="OrthoDB" id="7060661at2"/>
<reference evidence="3" key="1">
    <citation type="submission" date="2017-09" db="EMBL/GenBank/DDBJ databases">
        <title>FDA dAtabase for Regulatory Grade micrObial Sequences (FDA-ARGOS): Supporting development and validation of Infectious Disease Dx tests.</title>
        <authorList>
            <person name="Minogue T."/>
            <person name="Wolcott M."/>
            <person name="Wasieloski L."/>
            <person name="Aguilar W."/>
            <person name="Moore D."/>
            <person name="Tallon L."/>
            <person name="Sadzewicz L."/>
            <person name="Ott S."/>
            <person name="Zhao X."/>
            <person name="Nagaraj S."/>
            <person name="Vavikolanu K."/>
            <person name="Aluvathingal J."/>
            <person name="Nadendla S."/>
            <person name="Sichtig H."/>
        </authorList>
    </citation>
    <scope>NUCLEOTIDE SEQUENCE [LARGE SCALE GENOMIC DNA]</scope>
    <source>
        <strain evidence="3">FDAARGOS_387</strain>
    </source>
</reference>
<reference evidence="2 4" key="3">
    <citation type="submission" date="2019-03" db="EMBL/GenBank/DDBJ databases">
        <authorList>
            <consortium name="Pathogen Informatics"/>
        </authorList>
    </citation>
    <scope>NUCLEOTIDE SEQUENCE [LARGE SCALE GENOMIC DNA]</scope>
    <source>
        <strain evidence="2 4">NCTC12282</strain>
    </source>
</reference>
<proteinExistence type="predicted"/>